<dbReference type="PANTHER" id="PTHR39322:SF1">
    <property type="entry name" value="ISOVALERYL-HOMOSERINE LACTONE SYNTHASE"/>
    <property type="match status" value="1"/>
</dbReference>
<dbReference type="Gene3D" id="3.40.630.30">
    <property type="match status" value="1"/>
</dbReference>
<dbReference type="Pfam" id="PF00765">
    <property type="entry name" value="Autoind_synth"/>
    <property type="match status" value="1"/>
</dbReference>
<comment type="similarity">
    <text evidence="7 8">Belongs to the autoinducer synthase family.</text>
</comment>
<dbReference type="GO" id="GO:0007165">
    <property type="term" value="P:signal transduction"/>
    <property type="evidence" value="ECO:0007669"/>
    <property type="project" value="TreeGrafter"/>
</dbReference>
<evidence type="ECO:0000313" key="9">
    <source>
        <dbReference type="EMBL" id="NVN09789.1"/>
    </source>
</evidence>
<dbReference type="AlphaFoldDB" id="A0A7Y7M5E4"/>
<evidence type="ECO:0000256" key="7">
    <source>
        <dbReference type="PROSITE-ProRule" id="PRU00533"/>
    </source>
</evidence>
<gene>
    <name evidence="9" type="ORF">HUK84_01270</name>
</gene>
<evidence type="ECO:0000256" key="2">
    <source>
        <dbReference type="ARBA" id="ARBA00022654"/>
    </source>
</evidence>
<comment type="caution">
    <text evidence="9">The sequence shown here is derived from an EMBL/GenBank/DDBJ whole genome shotgun (WGS) entry which is preliminary data.</text>
</comment>
<name>A0A7Y7M5E4_9PROT</name>
<evidence type="ECO:0000256" key="4">
    <source>
        <dbReference type="ARBA" id="ARBA00022691"/>
    </source>
</evidence>
<dbReference type="EC" id="2.3.1.184" evidence="1 8"/>
<dbReference type="PRINTS" id="PR01549">
    <property type="entry name" value="AUTOINDCRSYN"/>
</dbReference>
<evidence type="ECO:0000256" key="5">
    <source>
        <dbReference type="ARBA" id="ARBA00022929"/>
    </source>
</evidence>
<protein>
    <recommendedName>
        <fullName evidence="1 8">Acyl-homoserine-lactone synthase</fullName>
        <ecNumber evidence="1 8">2.3.1.184</ecNumber>
    </recommendedName>
    <alternativeName>
        <fullName evidence="8">Autoinducer synthesis protein</fullName>
    </alternativeName>
</protein>
<evidence type="ECO:0000256" key="1">
    <source>
        <dbReference type="ARBA" id="ARBA00012340"/>
    </source>
</evidence>
<evidence type="ECO:0000256" key="6">
    <source>
        <dbReference type="ARBA" id="ARBA00048576"/>
    </source>
</evidence>
<comment type="catalytic activity">
    <reaction evidence="6 8">
        <text>a fatty acyl-[ACP] + S-adenosyl-L-methionine = an N-acyl-L-homoserine lactone + S-methyl-5'-thioadenosine + holo-[ACP] + H(+)</text>
        <dbReference type="Rhea" id="RHEA:10096"/>
        <dbReference type="Rhea" id="RHEA-COMP:9685"/>
        <dbReference type="Rhea" id="RHEA-COMP:14125"/>
        <dbReference type="ChEBI" id="CHEBI:15378"/>
        <dbReference type="ChEBI" id="CHEBI:17509"/>
        <dbReference type="ChEBI" id="CHEBI:55474"/>
        <dbReference type="ChEBI" id="CHEBI:59789"/>
        <dbReference type="ChEBI" id="CHEBI:64479"/>
        <dbReference type="ChEBI" id="CHEBI:138651"/>
        <dbReference type="EC" id="2.3.1.184"/>
    </reaction>
</comment>
<reference evidence="9 10" key="1">
    <citation type="submission" date="2020-06" db="EMBL/GenBank/DDBJ databases">
        <title>Description of novel acetic acid bacteria.</title>
        <authorList>
            <person name="Sombolestani A."/>
        </authorList>
    </citation>
    <scope>NUCLEOTIDE SEQUENCE [LARGE SCALE GENOMIC DNA]</scope>
    <source>
        <strain evidence="9 10">LMG 31431</strain>
    </source>
</reference>
<evidence type="ECO:0000256" key="8">
    <source>
        <dbReference type="RuleBase" id="RU361135"/>
    </source>
</evidence>
<dbReference type="SUPFAM" id="SSF55729">
    <property type="entry name" value="Acyl-CoA N-acyltransferases (Nat)"/>
    <property type="match status" value="1"/>
</dbReference>
<dbReference type="PROSITE" id="PS00949">
    <property type="entry name" value="AUTOINDUCER_SYNTH_1"/>
    <property type="match status" value="1"/>
</dbReference>
<proteinExistence type="inferred from homology"/>
<accession>A0A7Y7M5E4</accession>
<dbReference type="GO" id="GO:0061579">
    <property type="term" value="F:N-acyl homoserine lactone synthase activity"/>
    <property type="evidence" value="ECO:0007669"/>
    <property type="project" value="UniProtKB-UniRule"/>
</dbReference>
<keyword evidence="5 7" id="KW-0071">Autoinducer synthesis</keyword>
<keyword evidence="3 8" id="KW-0808">Transferase</keyword>
<evidence type="ECO:0000313" key="10">
    <source>
        <dbReference type="Proteomes" id="UP000534870"/>
    </source>
</evidence>
<dbReference type="PANTHER" id="PTHR39322">
    <property type="entry name" value="ACYL-HOMOSERINE-LACTONE SYNTHASE"/>
    <property type="match status" value="1"/>
</dbReference>
<dbReference type="PROSITE" id="PS51187">
    <property type="entry name" value="AUTOINDUCER_SYNTH_2"/>
    <property type="match status" value="1"/>
</dbReference>
<organism evidence="9 10">
    <name type="scientific">Nguyenibacter vanlangensis</name>
    <dbReference type="NCBI Taxonomy" id="1216886"/>
    <lineage>
        <taxon>Bacteria</taxon>
        <taxon>Pseudomonadati</taxon>
        <taxon>Pseudomonadota</taxon>
        <taxon>Alphaproteobacteria</taxon>
        <taxon>Acetobacterales</taxon>
        <taxon>Acetobacteraceae</taxon>
        <taxon>Nguyenibacter</taxon>
    </lineage>
</organism>
<dbReference type="Proteomes" id="UP000534870">
    <property type="component" value="Unassembled WGS sequence"/>
</dbReference>
<dbReference type="InterPro" id="IPR001690">
    <property type="entry name" value="Autoind_synthase"/>
</dbReference>
<dbReference type="EMBL" id="JABXXP010000004">
    <property type="protein sequence ID" value="NVN09789.1"/>
    <property type="molecule type" value="Genomic_DNA"/>
</dbReference>
<keyword evidence="4 8" id="KW-0949">S-adenosyl-L-methionine</keyword>
<dbReference type="InterPro" id="IPR018311">
    <property type="entry name" value="Autoind_synth_CS"/>
</dbReference>
<dbReference type="GO" id="GO:0009372">
    <property type="term" value="P:quorum sensing"/>
    <property type="evidence" value="ECO:0007669"/>
    <property type="project" value="UniProtKB-UniRule"/>
</dbReference>
<dbReference type="InterPro" id="IPR016181">
    <property type="entry name" value="Acyl_CoA_acyltransferase"/>
</dbReference>
<keyword evidence="2 7" id="KW-0673">Quorum sensing</keyword>
<evidence type="ECO:0000256" key="3">
    <source>
        <dbReference type="ARBA" id="ARBA00022679"/>
    </source>
</evidence>
<sequence>MMIKVVNAKNINPNVHYIASFARLRHRVFIEKLRWNLPLHDDASGHEYDSYDTEDATYILVCNGVEVVAGVRLIKTTQRFLLGELFPHLERTVVPTGKDVLEVTRFVVEPERERLGSVTDPVGELVVALLEYGVANRLRNFISVSYAGMERLLARTGCQIGRLGSPLRFDGRMTVPLKFDISREILTAAKARLSGLAVVAAPTERAAPVPADLPMASRTTSHAGRYPARVALAA</sequence>